<dbReference type="PANTHER" id="PTHR42695:SF5">
    <property type="entry name" value="GLUTAMINE AMIDOTRANSFERASE YLR126C-RELATED"/>
    <property type="match status" value="1"/>
</dbReference>
<dbReference type="CDD" id="cd01741">
    <property type="entry name" value="GATase1_1"/>
    <property type="match status" value="1"/>
</dbReference>
<dbReference type="PANTHER" id="PTHR42695">
    <property type="entry name" value="GLUTAMINE AMIDOTRANSFERASE YLR126C-RELATED"/>
    <property type="match status" value="1"/>
</dbReference>
<dbReference type="InterPro" id="IPR044992">
    <property type="entry name" value="ChyE-like"/>
</dbReference>
<dbReference type="SUPFAM" id="SSF52317">
    <property type="entry name" value="Class I glutamine amidotransferase-like"/>
    <property type="match status" value="1"/>
</dbReference>
<dbReference type="Pfam" id="PF00117">
    <property type="entry name" value="GATase"/>
    <property type="match status" value="1"/>
</dbReference>
<organism evidence="3 4">
    <name type="scientific">Candidatus Tenderia electrophaga</name>
    <dbReference type="NCBI Taxonomy" id="1748243"/>
    <lineage>
        <taxon>Bacteria</taxon>
        <taxon>Pseudomonadati</taxon>
        <taxon>Pseudomonadota</taxon>
        <taxon>Gammaproteobacteria</taxon>
        <taxon>Candidatus Tenderiales</taxon>
        <taxon>Candidatus Tenderiaceae</taxon>
        <taxon>Candidatus Tenderia</taxon>
    </lineage>
</organism>
<dbReference type="STRING" id="1748243.Tel_03200"/>
<dbReference type="Proteomes" id="UP000055136">
    <property type="component" value="Chromosome"/>
</dbReference>
<keyword evidence="1" id="KW-0175">Coiled coil</keyword>
<reference evidence="3" key="1">
    <citation type="submission" date="2015-10" db="EMBL/GenBank/DDBJ databases">
        <title>Description of Candidatus Tenderia electrophaga gen. nov, sp. nov., an Uncultivated Electroautotroph from a Biocathode Enrichment.</title>
        <authorList>
            <person name="Eddie B.J."/>
            <person name="Malanoski A.P."/>
            <person name="Wang Z."/>
            <person name="Hall R.J."/>
            <person name="Oh S.D."/>
            <person name="Heiner C."/>
            <person name="Lin B."/>
            <person name="Strycharz-Glaven S.M."/>
        </authorList>
    </citation>
    <scope>NUCLEOTIDE SEQUENCE [LARGE SCALE GENOMIC DNA]</scope>
    <source>
        <strain evidence="3">NRL1</strain>
    </source>
</reference>
<dbReference type="EMBL" id="CP013099">
    <property type="protein sequence ID" value="ALP52232.1"/>
    <property type="molecule type" value="Genomic_DNA"/>
</dbReference>
<dbReference type="GO" id="GO:0005829">
    <property type="term" value="C:cytosol"/>
    <property type="evidence" value="ECO:0007669"/>
    <property type="project" value="TreeGrafter"/>
</dbReference>
<feature type="coiled-coil region" evidence="1">
    <location>
        <begin position="193"/>
        <end position="227"/>
    </location>
</feature>
<dbReference type="AlphaFoldDB" id="A0A0S2TAQ2"/>
<keyword evidence="3" id="KW-0315">Glutamine amidotransferase</keyword>
<dbReference type="InterPro" id="IPR017926">
    <property type="entry name" value="GATASE"/>
</dbReference>
<proteinExistence type="predicted"/>
<name>A0A0S2TAQ2_9GAMM</name>
<evidence type="ECO:0000259" key="2">
    <source>
        <dbReference type="Pfam" id="PF00117"/>
    </source>
</evidence>
<dbReference type="PROSITE" id="PS51273">
    <property type="entry name" value="GATASE_TYPE_1"/>
    <property type="match status" value="1"/>
</dbReference>
<gene>
    <name evidence="3" type="ORF">Tel_03200</name>
</gene>
<dbReference type="FunFam" id="3.40.50.880:FF:000033">
    <property type="entry name" value="Glutamine amidotransferase class-I"/>
    <property type="match status" value="1"/>
</dbReference>
<dbReference type="InterPro" id="IPR029062">
    <property type="entry name" value="Class_I_gatase-like"/>
</dbReference>
<evidence type="ECO:0000313" key="4">
    <source>
        <dbReference type="Proteomes" id="UP000055136"/>
    </source>
</evidence>
<accession>A0A0S2TAQ2</accession>
<keyword evidence="4" id="KW-1185">Reference proteome</keyword>
<feature type="domain" description="Glutamine amidotransferase" evidence="2">
    <location>
        <begin position="45"/>
        <end position="178"/>
    </location>
</feature>
<evidence type="ECO:0000313" key="3">
    <source>
        <dbReference type="EMBL" id="ALP52232.1"/>
    </source>
</evidence>
<sequence length="235" mass="25866">MKPICILRHVAAEGPGYFGTFLKRHHLPFQVIHLDLGEPVPATPEDCAALVFMGGPMSVNDDIPWIGPALALIRRAVAIEMPVLGHCLGGQLISKALGGTVRPNPVKELGWFEVRQARNPAAADWLAGLPPSFTAFHWHGETFTIPEGASNILSSRHCPHQAFVMGNTLAMQCHVEMTADMVMDWARLHADEIAHAGDSIQTLEQLSQDLEQRIATLQSHADALYKRWLRPLVKL</sequence>
<protein>
    <submittedName>
        <fullName evidence="3">Glutamine amidotransferase</fullName>
    </submittedName>
</protein>
<dbReference type="Gene3D" id="3.40.50.880">
    <property type="match status" value="1"/>
</dbReference>
<evidence type="ECO:0000256" key="1">
    <source>
        <dbReference type="SAM" id="Coils"/>
    </source>
</evidence>
<dbReference type="GO" id="GO:0016740">
    <property type="term" value="F:transferase activity"/>
    <property type="evidence" value="ECO:0007669"/>
    <property type="project" value="UniProtKB-KW"/>
</dbReference>
<dbReference type="KEGG" id="tee:Tel_03200"/>